<sequence length="124" mass="13362">MHLLTHAQNRGKGAALETAYRYVQAEIGPCTVVTADADGQHTVADITRIAAAGAAHPGQLMLGSRTFDGGHVPRRSRVGNRLTSRVFGMITRRPVHDTQTGLRAFDSGMIDFMLRCRGSGSTTR</sequence>
<dbReference type="InterPro" id="IPR001173">
    <property type="entry name" value="Glyco_trans_2-like"/>
</dbReference>
<protein>
    <submittedName>
        <fullName evidence="2">CAZy families GT2 protein</fullName>
    </submittedName>
</protein>
<name>A0A060CF21_9STRE</name>
<evidence type="ECO:0000259" key="1">
    <source>
        <dbReference type="Pfam" id="PF00535"/>
    </source>
</evidence>
<dbReference type="InterPro" id="IPR029044">
    <property type="entry name" value="Nucleotide-diphossugar_trans"/>
</dbReference>
<dbReference type="PANTHER" id="PTHR10859">
    <property type="entry name" value="GLYCOSYL TRANSFERASE"/>
    <property type="match status" value="1"/>
</dbReference>
<evidence type="ECO:0000313" key="2">
    <source>
        <dbReference type="EMBL" id="AIA95263.1"/>
    </source>
</evidence>
<organism evidence="2">
    <name type="scientific">uncultured Streptococcus sp</name>
    <dbReference type="NCBI Taxonomy" id="83427"/>
    <lineage>
        <taxon>Bacteria</taxon>
        <taxon>Bacillati</taxon>
        <taxon>Bacillota</taxon>
        <taxon>Bacilli</taxon>
        <taxon>Lactobacillales</taxon>
        <taxon>Streptococcaceae</taxon>
        <taxon>Streptococcus</taxon>
        <taxon>environmental samples</taxon>
    </lineage>
</organism>
<dbReference type="AlphaFoldDB" id="A0A060CF21"/>
<dbReference type="Gene3D" id="3.90.550.10">
    <property type="entry name" value="Spore Coat Polysaccharide Biosynthesis Protein SpsA, Chain A"/>
    <property type="match status" value="1"/>
</dbReference>
<dbReference type="Pfam" id="PF00535">
    <property type="entry name" value="Glycos_transf_2"/>
    <property type="match status" value="1"/>
</dbReference>
<reference evidence="2" key="1">
    <citation type="journal article" date="2013" name="Environ. Microbiol.">
        <title>Seasonally variable intestinal metagenomes of the red palm weevil (Rhynchophorus ferrugineus).</title>
        <authorList>
            <person name="Jia S."/>
            <person name="Zhang X."/>
            <person name="Zhang G."/>
            <person name="Yin A."/>
            <person name="Zhang S."/>
            <person name="Li F."/>
            <person name="Wang L."/>
            <person name="Zhao D."/>
            <person name="Yun Q."/>
            <person name="Tala"/>
            <person name="Wang J."/>
            <person name="Sun G."/>
            <person name="Baabdullah M."/>
            <person name="Yu X."/>
            <person name="Hu S."/>
            <person name="Al-Mssallem I.S."/>
            <person name="Yu J."/>
        </authorList>
    </citation>
    <scope>NUCLEOTIDE SEQUENCE</scope>
</reference>
<dbReference type="PANTHER" id="PTHR10859:SF114">
    <property type="entry name" value="DOLICHOL-PHOSPHATE MANNOSYLTRANSFERASE"/>
    <property type="match status" value="1"/>
</dbReference>
<dbReference type="GO" id="GO:0006487">
    <property type="term" value="P:protein N-linked glycosylation"/>
    <property type="evidence" value="ECO:0007669"/>
    <property type="project" value="TreeGrafter"/>
</dbReference>
<proteinExistence type="predicted"/>
<dbReference type="CDD" id="cd04179">
    <property type="entry name" value="DPM_DPG-synthase_like"/>
    <property type="match status" value="1"/>
</dbReference>
<dbReference type="EMBL" id="KF127903">
    <property type="protein sequence ID" value="AIA95263.1"/>
    <property type="molecule type" value="Genomic_DNA"/>
</dbReference>
<feature type="domain" description="Glycosyltransferase 2-like" evidence="1">
    <location>
        <begin position="2"/>
        <end position="83"/>
    </location>
</feature>
<accession>A0A060CF21</accession>
<dbReference type="SUPFAM" id="SSF53448">
    <property type="entry name" value="Nucleotide-diphospho-sugar transferases"/>
    <property type="match status" value="1"/>
</dbReference>